<sequence>MRKFIFKRLISLVPILLGISIITFALLQLVPVDPAEVYLRLSQIPPTEEAIAVTRAELGLNDPLHQQYIQWVKNVFSLDFGKSFVTRNPVLEELLYYFPATIQLTLTSLVLVIIISIPMAILSALYKDTIVDNIGRCFAFLGASMPSFWVGLLLMYVFSLKFDLLPVAGRGSIKHLILPSFTLALGSVATYTRLLRTTLLENFKENYVLYGRTRGLKEGFILLRHVFKNAILPVITAFGMSMGYMLAGSVIVENVFAWPGVGRYIISAIFNRDYPVIQCYVLIMAVIFVLLNLLVDILYGILDPRIRIGGDE</sequence>
<dbReference type="GO" id="GO:0005886">
    <property type="term" value="C:plasma membrane"/>
    <property type="evidence" value="ECO:0007669"/>
    <property type="project" value="UniProtKB-SubCell"/>
</dbReference>
<evidence type="ECO:0000256" key="11">
    <source>
        <dbReference type="ARBA" id="ARBA00038669"/>
    </source>
</evidence>
<dbReference type="PANTHER" id="PTHR43163">
    <property type="entry name" value="DIPEPTIDE TRANSPORT SYSTEM PERMEASE PROTEIN DPPB-RELATED"/>
    <property type="match status" value="1"/>
</dbReference>
<keyword evidence="16" id="KW-1185">Reference proteome</keyword>
<feature type="domain" description="ABC transmembrane type-1" evidence="14">
    <location>
        <begin position="98"/>
        <end position="299"/>
    </location>
</feature>
<keyword evidence="7" id="KW-0406">Ion transport</keyword>
<dbReference type="NCBIfam" id="NF045469">
    <property type="entry name" value="Opp1B"/>
    <property type="match status" value="1"/>
</dbReference>
<dbReference type="InterPro" id="IPR050036">
    <property type="entry name" value="CntB"/>
</dbReference>
<reference evidence="15 16" key="1">
    <citation type="submission" date="2017-06" db="EMBL/GenBank/DDBJ databases">
        <authorList>
            <person name="Kim H.J."/>
            <person name="Triplett B.A."/>
        </authorList>
    </citation>
    <scope>NUCLEOTIDE SEQUENCE [LARGE SCALE GENOMIC DNA]</scope>
    <source>
        <strain evidence="15 16">SCA</strain>
    </source>
</reference>
<dbReference type="Gene3D" id="1.10.3720.10">
    <property type="entry name" value="MetI-like"/>
    <property type="match status" value="1"/>
</dbReference>
<feature type="transmembrane region" description="Helical" evidence="13">
    <location>
        <begin position="176"/>
        <end position="195"/>
    </location>
</feature>
<evidence type="ECO:0000256" key="2">
    <source>
        <dbReference type="ARBA" id="ARBA00022448"/>
    </source>
</evidence>
<evidence type="ECO:0000256" key="3">
    <source>
        <dbReference type="ARBA" id="ARBA00022475"/>
    </source>
</evidence>
<evidence type="ECO:0000259" key="14">
    <source>
        <dbReference type="PROSITE" id="PS50928"/>
    </source>
</evidence>
<dbReference type="AlphaFoldDB" id="A0A239IK02"/>
<dbReference type="NCBIfam" id="NF045470">
    <property type="entry name" value="Opp2B"/>
    <property type="match status" value="1"/>
</dbReference>
<evidence type="ECO:0000256" key="13">
    <source>
        <dbReference type="RuleBase" id="RU363032"/>
    </source>
</evidence>
<dbReference type="InterPro" id="IPR000515">
    <property type="entry name" value="MetI-like"/>
</dbReference>
<dbReference type="GO" id="GO:0015099">
    <property type="term" value="F:nickel cation transmembrane transporter activity"/>
    <property type="evidence" value="ECO:0007669"/>
    <property type="project" value="InterPro"/>
</dbReference>
<dbReference type="Pfam" id="PF19300">
    <property type="entry name" value="BPD_transp_1_N"/>
    <property type="match status" value="1"/>
</dbReference>
<dbReference type="SUPFAM" id="SSF161098">
    <property type="entry name" value="MetI-like"/>
    <property type="match status" value="1"/>
</dbReference>
<dbReference type="Pfam" id="PF00528">
    <property type="entry name" value="BPD_transp_1"/>
    <property type="match status" value="1"/>
</dbReference>
<dbReference type="InterPro" id="IPR035906">
    <property type="entry name" value="MetI-like_sf"/>
</dbReference>
<name>A0A239IK02_9FIRM</name>
<keyword evidence="8" id="KW-0921">Nickel transport</keyword>
<evidence type="ECO:0000313" key="16">
    <source>
        <dbReference type="Proteomes" id="UP000198304"/>
    </source>
</evidence>
<evidence type="ECO:0000256" key="9">
    <source>
        <dbReference type="ARBA" id="ARBA00023136"/>
    </source>
</evidence>
<evidence type="ECO:0000256" key="8">
    <source>
        <dbReference type="ARBA" id="ARBA00023112"/>
    </source>
</evidence>
<dbReference type="InterPro" id="IPR045621">
    <property type="entry name" value="BPD_transp_1_N"/>
</dbReference>
<feature type="transmembrane region" description="Helical" evidence="13">
    <location>
        <begin position="12"/>
        <end position="30"/>
    </location>
</feature>
<evidence type="ECO:0000313" key="15">
    <source>
        <dbReference type="EMBL" id="SNS93742.1"/>
    </source>
</evidence>
<dbReference type="OrthoDB" id="9789439at2"/>
<evidence type="ECO:0000256" key="4">
    <source>
        <dbReference type="ARBA" id="ARBA00022596"/>
    </source>
</evidence>
<evidence type="ECO:0000256" key="7">
    <source>
        <dbReference type="ARBA" id="ARBA00023065"/>
    </source>
</evidence>
<evidence type="ECO:0000256" key="10">
    <source>
        <dbReference type="ARBA" id="ARBA00024202"/>
    </source>
</evidence>
<evidence type="ECO:0000256" key="6">
    <source>
        <dbReference type="ARBA" id="ARBA00022989"/>
    </source>
</evidence>
<gene>
    <name evidence="15" type="ORF">SAMN05446037_102848</name>
</gene>
<feature type="transmembrane region" description="Helical" evidence="13">
    <location>
        <begin position="280"/>
        <end position="302"/>
    </location>
</feature>
<keyword evidence="9 13" id="KW-0472">Membrane</keyword>
<evidence type="ECO:0000256" key="5">
    <source>
        <dbReference type="ARBA" id="ARBA00022692"/>
    </source>
</evidence>
<feature type="transmembrane region" description="Helical" evidence="13">
    <location>
        <begin position="137"/>
        <end position="156"/>
    </location>
</feature>
<keyword evidence="5 13" id="KW-0812">Transmembrane</keyword>
<dbReference type="RefSeq" id="WP_089284638.1">
    <property type="nucleotide sequence ID" value="NZ_FZOJ01000028.1"/>
</dbReference>
<keyword evidence="6 13" id="KW-1133">Transmembrane helix</keyword>
<comment type="subcellular location">
    <subcellularLocation>
        <location evidence="1 13">Cell membrane</location>
        <topology evidence="1 13">Multi-pass membrane protein</topology>
    </subcellularLocation>
</comment>
<keyword evidence="2 13" id="KW-0813">Transport</keyword>
<dbReference type="CDD" id="cd06261">
    <property type="entry name" value="TM_PBP2"/>
    <property type="match status" value="1"/>
</dbReference>
<evidence type="ECO:0000256" key="12">
    <source>
        <dbReference type="ARBA" id="ARBA00044774"/>
    </source>
</evidence>
<feature type="transmembrane region" description="Helical" evidence="13">
    <location>
        <begin position="230"/>
        <end position="252"/>
    </location>
</feature>
<feature type="transmembrane region" description="Helical" evidence="13">
    <location>
        <begin position="96"/>
        <end position="125"/>
    </location>
</feature>
<accession>A0A239IK02</accession>
<dbReference type="EMBL" id="FZOJ01000028">
    <property type="protein sequence ID" value="SNS93742.1"/>
    <property type="molecule type" value="Genomic_DNA"/>
</dbReference>
<dbReference type="InterPro" id="IPR050045">
    <property type="entry name" value="Opp2B"/>
</dbReference>
<protein>
    <recommendedName>
        <fullName evidence="12">Nickel import system permease protein NikB</fullName>
    </recommendedName>
</protein>
<comment type="similarity">
    <text evidence="10">Belongs to the binding-protein-dependent transport system permease family. OppBC subfamily.</text>
</comment>
<comment type="subunit">
    <text evidence="11">The complex is composed of two ATP-binding proteins (NikD and NikE), two transmembrane proteins (NikB and NikC) and a solute-binding protein (NikA).</text>
</comment>
<proteinExistence type="inferred from homology"/>
<dbReference type="PANTHER" id="PTHR43163:SF6">
    <property type="entry name" value="DIPEPTIDE TRANSPORT SYSTEM PERMEASE PROTEIN DPPB-RELATED"/>
    <property type="match status" value="1"/>
</dbReference>
<evidence type="ECO:0000256" key="1">
    <source>
        <dbReference type="ARBA" id="ARBA00004651"/>
    </source>
</evidence>
<organism evidence="15 16">
    <name type="scientific">Anaerovirgula multivorans</name>
    <dbReference type="NCBI Taxonomy" id="312168"/>
    <lineage>
        <taxon>Bacteria</taxon>
        <taxon>Bacillati</taxon>
        <taxon>Bacillota</taxon>
        <taxon>Clostridia</taxon>
        <taxon>Peptostreptococcales</taxon>
        <taxon>Natronincolaceae</taxon>
        <taxon>Anaerovirgula</taxon>
    </lineage>
</organism>
<keyword evidence="3" id="KW-1003">Cell membrane</keyword>
<dbReference type="Proteomes" id="UP000198304">
    <property type="component" value="Unassembled WGS sequence"/>
</dbReference>
<dbReference type="PROSITE" id="PS50928">
    <property type="entry name" value="ABC_TM1"/>
    <property type="match status" value="1"/>
</dbReference>
<keyword evidence="4" id="KW-0533">Nickel</keyword>